<gene>
    <name evidence="2" type="primary">QA4_2</name>
    <name evidence="2" type="ORF">DL546_002411</name>
</gene>
<evidence type="ECO:0000313" key="2">
    <source>
        <dbReference type="EMBL" id="RKU40432.1"/>
    </source>
</evidence>
<dbReference type="SUPFAM" id="SSF51658">
    <property type="entry name" value="Xylose isomerase-like"/>
    <property type="match status" value="1"/>
</dbReference>
<dbReference type="InterPro" id="IPR013022">
    <property type="entry name" value="Xyl_isomerase-like_TIM-brl"/>
</dbReference>
<dbReference type="Pfam" id="PF01261">
    <property type="entry name" value="AP_endonuc_2"/>
    <property type="match status" value="1"/>
</dbReference>
<accession>A0A420XXN8</accession>
<dbReference type="InterPro" id="IPR050312">
    <property type="entry name" value="IolE/XylAMocC-like"/>
</dbReference>
<keyword evidence="3" id="KW-1185">Reference proteome</keyword>
<dbReference type="Gene3D" id="3.20.20.150">
    <property type="entry name" value="Divalent-metal-dependent TIM barrel enzymes"/>
    <property type="match status" value="1"/>
</dbReference>
<feature type="domain" description="Xylose isomerase-like TIM barrel" evidence="1">
    <location>
        <begin position="25"/>
        <end position="335"/>
    </location>
</feature>
<name>A0A420XXN8_9PEZI</name>
<organism evidence="2 3">
    <name type="scientific">Coniochaeta pulveracea</name>
    <dbReference type="NCBI Taxonomy" id="177199"/>
    <lineage>
        <taxon>Eukaryota</taxon>
        <taxon>Fungi</taxon>
        <taxon>Dikarya</taxon>
        <taxon>Ascomycota</taxon>
        <taxon>Pezizomycotina</taxon>
        <taxon>Sordariomycetes</taxon>
        <taxon>Sordariomycetidae</taxon>
        <taxon>Coniochaetales</taxon>
        <taxon>Coniochaetaceae</taxon>
        <taxon>Coniochaeta</taxon>
    </lineage>
</organism>
<reference evidence="2 3" key="1">
    <citation type="submission" date="2018-08" db="EMBL/GenBank/DDBJ databases">
        <title>Draft genome of the lignicolous fungus Coniochaeta pulveracea.</title>
        <authorList>
            <person name="Borstlap C.J."/>
            <person name="De Witt R.N."/>
            <person name="Botha A."/>
            <person name="Volschenk H."/>
        </authorList>
    </citation>
    <scope>NUCLEOTIDE SEQUENCE [LARGE SCALE GENOMIC DNA]</scope>
    <source>
        <strain evidence="2 3">CAB683</strain>
    </source>
</reference>
<protein>
    <submittedName>
        <fullName evidence="2">3-dehydroshikimate dehydratase</fullName>
    </submittedName>
</protein>
<dbReference type="InterPro" id="IPR036237">
    <property type="entry name" value="Xyl_isomerase-like_sf"/>
</dbReference>
<evidence type="ECO:0000313" key="3">
    <source>
        <dbReference type="Proteomes" id="UP000275385"/>
    </source>
</evidence>
<dbReference type="OrthoDB" id="5360893at2759"/>
<proteinExistence type="predicted"/>
<dbReference type="PANTHER" id="PTHR12110">
    <property type="entry name" value="HYDROXYPYRUVATE ISOMERASE"/>
    <property type="match status" value="1"/>
</dbReference>
<dbReference type="PANTHER" id="PTHR12110:SF21">
    <property type="entry name" value="XYLOSE ISOMERASE-LIKE TIM BARREL DOMAIN-CONTAINING PROTEIN"/>
    <property type="match status" value="1"/>
</dbReference>
<dbReference type="AlphaFoldDB" id="A0A420XXN8"/>
<sequence>MSYKLAISSMSLGRCTAGHCLTNRLDVAKKYGYKGIELFHDDLAWLALYISGEDASSGPSPAAQIAAAQEIYTKCHERELDIICLQPFIFYDGLIDRTEHVKHLDKLQLWMRLARELHTDLIQVPANFLGEEYVADDLDIIVSDLRKLADIGLGQDPPIRFAYESLCWSTRVDTWERCWEVVQRVDRPNFGMCLDTFNIAGRIYADPACVTGTTPDAEEAVEESIARLVATVDVKKVFYVQVVDAERLHAPLIEGHPYYAPDQPARMSWSRNCRLFYGETERGAYLPVADIASAFFHGLGFQGWVSLELFNRRMADPGLEVPEELARRGAISWMKLVRDMDLEVKLDVPTPSKRLGAAL</sequence>
<comment type="caution">
    <text evidence="2">The sequence shown here is derived from an EMBL/GenBank/DDBJ whole genome shotgun (WGS) entry which is preliminary data.</text>
</comment>
<evidence type="ECO:0000259" key="1">
    <source>
        <dbReference type="Pfam" id="PF01261"/>
    </source>
</evidence>
<dbReference type="EMBL" id="QVQW01000104">
    <property type="protein sequence ID" value="RKU40432.1"/>
    <property type="molecule type" value="Genomic_DNA"/>
</dbReference>
<dbReference type="STRING" id="177199.A0A420XXN8"/>
<dbReference type="Proteomes" id="UP000275385">
    <property type="component" value="Unassembled WGS sequence"/>
</dbReference>